<keyword evidence="9" id="KW-1185">Reference proteome</keyword>
<evidence type="ECO:0000313" key="9">
    <source>
        <dbReference type="Proteomes" id="UP000501690"/>
    </source>
</evidence>
<dbReference type="PANTHER" id="PTHR33109:SF82">
    <property type="entry name" value="EPIDERMAL PATTERNING FACTOR-LIKE PROTEIN"/>
    <property type="match status" value="1"/>
</dbReference>
<gene>
    <name evidence="8" type="ORF">DEO72_LG10g95</name>
</gene>
<dbReference type="InterPro" id="IPR039455">
    <property type="entry name" value="EPFL"/>
</dbReference>
<evidence type="ECO:0000256" key="5">
    <source>
        <dbReference type="ARBA" id="ARBA00022729"/>
    </source>
</evidence>
<evidence type="ECO:0000256" key="6">
    <source>
        <dbReference type="ARBA" id="ARBA00023157"/>
    </source>
</evidence>
<dbReference type="GO" id="GO:0010052">
    <property type="term" value="P:guard cell differentiation"/>
    <property type="evidence" value="ECO:0007669"/>
    <property type="project" value="UniProtKB-UniRule"/>
</dbReference>
<reference evidence="8 9" key="1">
    <citation type="submission" date="2019-04" db="EMBL/GenBank/DDBJ databases">
        <title>An improved genome assembly and genetic linkage map for asparagus bean, Vigna unguiculata ssp. sesquipedialis.</title>
        <authorList>
            <person name="Xia Q."/>
            <person name="Zhang R."/>
            <person name="Dong Y."/>
        </authorList>
    </citation>
    <scope>NUCLEOTIDE SEQUENCE [LARGE SCALE GENOMIC DNA]</scope>
    <source>
        <tissue evidence="8">Leaf</tissue>
    </source>
</reference>
<dbReference type="EMBL" id="CP039354">
    <property type="protein sequence ID" value="QCE08877.1"/>
    <property type="molecule type" value="Genomic_DNA"/>
</dbReference>
<comment type="similarity">
    <text evidence="2 7">Belongs to the plant cysteine rich small secretory peptide family. Epidermal patterning factor subfamily.</text>
</comment>
<feature type="signal peptide" evidence="7">
    <location>
        <begin position="1"/>
        <end position="31"/>
    </location>
</feature>
<name>A0A4D6NAA4_VIGUN</name>
<dbReference type="Proteomes" id="UP000501690">
    <property type="component" value="Linkage Group LG10"/>
</dbReference>
<dbReference type="OrthoDB" id="1874659at2759"/>
<dbReference type="PANTHER" id="PTHR33109">
    <property type="entry name" value="EPIDERMAL PATTERNING FACTOR-LIKE PROTEIN 4"/>
    <property type="match status" value="1"/>
</dbReference>
<evidence type="ECO:0000313" key="8">
    <source>
        <dbReference type="EMBL" id="QCE08877.1"/>
    </source>
</evidence>
<comment type="function">
    <text evidence="7">Controls stomatal patterning.</text>
</comment>
<comment type="subcellular location">
    <subcellularLocation>
        <location evidence="1 7">Secreted</location>
    </subcellularLocation>
</comment>
<evidence type="ECO:0000256" key="2">
    <source>
        <dbReference type="ARBA" id="ARBA00008127"/>
    </source>
</evidence>
<accession>A0A4D6NAA4</accession>
<dbReference type="Pfam" id="PF17181">
    <property type="entry name" value="EPF"/>
    <property type="match status" value="1"/>
</dbReference>
<keyword evidence="4 7" id="KW-0964">Secreted</keyword>
<evidence type="ECO:0000256" key="4">
    <source>
        <dbReference type="ARBA" id="ARBA00022525"/>
    </source>
</evidence>
<keyword evidence="5 7" id="KW-0732">Signal</keyword>
<evidence type="ECO:0000256" key="1">
    <source>
        <dbReference type="ARBA" id="ARBA00004613"/>
    </source>
</evidence>
<dbReference type="Gramene" id="Vigun05g294700.1.v1.2">
    <property type="protein sequence ID" value="Vigun05g294700.1.v1.2"/>
    <property type="gene ID" value="Vigun05g294700.v1.2"/>
</dbReference>
<protein>
    <recommendedName>
        <fullName evidence="7">Epidermal patterning factor-like protein</fullName>
    </recommendedName>
</protein>
<keyword evidence="6" id="KW-1015">Disulfide bond</keyword>
<proteinExistence type="inferred from homology"/>
<organism evidence="8 9">
    <name type="scientific">Vigna unguiculata</name>
    <name type="common">Cowpea</name>
    <dbReference type="NCBI Taxonomy" id="3917"/>
    <lineage>
        <taxon>Eukaryota</taxon>
        <taxon>Viridiplantae</taxon>
        <taxon>Streptophyta</taxon>
        <taxon>Embryophyta</taxon>
        <taxon>Tracheophyta</taxon>
        <taxon>Spermatophyta</taxon>
        <taxon>Magnoliopsida</taxon>
        <taxon>eudicotyledons</taxon>
        <taxon>Gunneridae</taxon>
        <taxon>Pentapetalae</taxon>
        <taxon>rosids</taxon>
        <taxon>fabids</taxon>
        <taxon>Fabales</taxon>
        <taxon>Fabaceae</taxon>
        <taxon>Papilionoideae</taxon>
        <taxon>50 kb inversion clade</taxon>
        <taxon>NPAAA clade</taxon>
        <taxon>indigoferoid/millettioid clade</taxon>
        <taxon>Phaseoleae</taxon>
        <taxon>Vigna</taxon>
    </lineage>
</organism>
<dbReference type="GO" id="GO:0005576">
    <property type="term" value="C:extracellular region"/>
    <property type="evidence" value="ECO:0007669"/>
    <property type="project" value="UniProtKB-SubCell"/>
</dbReference>
<feature type="chain" id="PRO_5027135880" description="Epidermal patterning factor-like protein" evidence="7">
    <location>
        <begin position="32"/>
        <end position="94"/>
    </location>
</feature>
<keyword evidence="3 7" id="KW-0217">Developmental protein</keyword>
<evidence type="ECO:0000256" key="3">
    <source>
        <dbReference type="ARBA" id="ARBA00022473"/>
    </source>
</evidence>
<dbReference type="AlphaFoldDB" id="A0A4D6NAA4"/>
<evidence type="ECO:0000256" key="7">
    <source>
        <dbReference type="RuleBase" id="RU367102"/>
    </source>
</evidence>
<sequence>MAPQSRNRFKVALILAFFFFLILLLPESVRGDRRRNSLEEKRVMIGSKPPACRNKCMKCKPCTATVVVPNHKSQDDSYYLLSWKCRCGDKFFQP</sequence>